<dbReference type="EMBL" id="VXIV02003382">
    <property type="protein sequence ID" value="KAF6017549.1"/>
    <property type="molecule type" value="Genomic_DNA"/>
</dbReference>
<evidence type="ECO:0000313" key="1">
    <source>
        <dbReference type="EMBL" id="KAF6017549.1"/>
    </source>
</evidence>
<sequence>MAVHAAAVNRDFTPSPCNKEFVKNLLSEKVDVTRPPCLHSTASYRYSTDLCLKNRSVSFLQTVELKQSLRLGSNQTVVNKVSSNRPSSAPVRHVKYSTATTTNSSIKLELEKEETILSNKQFIVPKGLGSISSTVSFELPNCLDHPALRDSIVLLSDSPTYSDLPTLPPVHSTDEAYPYSHEIPKEYIHRPKKYTHPYYE</sequence>
<keyword evidence="2" id="KW-1185">Reference proteome</keyword>
<reference evidence="1" key="1">
    <citation type="submission" date="2020-06" db="EMBL/GenBank/DDBJ databases">
        <title>Draft genome of Bugula neritina, a colonial animal packing powerful symbionts and potential medicines.</title>
        <authorList>
            <person name="Rayko M."/>
        </authorList>
    </citation>
    <scope>NUCLEOTIDE SEQUENCE [LARGE SCALE GENOMIC DNA]</scope>
    <source>
        <strain evidence="1">Kwan_BN1</strain>
    </source>
</reference>
<dbReference type="Proteomes" id="UP000593567">
    <property type="component" value="Unassembled WGS sequence"/>
</dbReference>
<accession>A0A7J7IUE5</accession>
<gene>
    <name evidence="1" type="ORF">EB796_024154</name>
</gene>
<organism evidence="1 2">
    <name type="scientific">Bugula neritina</name>
    <name type="common">Brown bryozoan</name>
    <name type="synonym">Sertularia neritina</name>
    <dbReference type="NCBI Taxonomy" id="10212"/>
    <lineage>
        <taxon>Eukaryota</taxon>
        <taxon>Metazoa</taxon>
        <taxon>Spiralia</taxon>
        <taxon>Lophotrochozoa</taxon>
        <taxon>Bryozoa</taxon>
        <taxon>Gymnolaemata</taxon>
        <taxon>Cheilostomatida</taxon>
        <taxon>Flustrina</taxon>
        <taxon>Buguloidea</taxon>
        <taxon>Bugulidae</taxon>
        <taxon>Bugula</taxon>
    </lineage>
</organism>
<evidence type="ECO:0000313" key="2">
    <source>
        <dbReference type="Proteomes" id="UP000593567"/>
    </source>
</evidence>
<protein>
    <submittedName>
        <fullName evidence="1">Uncharacterized protein</fullName>
    </submittedName>
</protein>
<dbReference type="AlphaFoldDB" id="A0A7J7IUE5"/>
<proteinExistence type="predicted"/>
<name>A0A7J7IUE5_BUGNE</name>
<comment type="caution">
    <text evidence="1">The sequence shown here is derived from an EMBL/GenBank/DDBJ whole genome shotgun (WGS) entry which is preliminary data.</text>
</comment>